<dbReference type="RefSeq" id="WP_138856681.1">
    <property type="nucleotide sequence ID" value="NZ_CP040709.1"/>
</dbReference>
<dbReference type="Proteomes" id="UP000554837">
    <property type="component" value="Unassembled WGS sequence"/>
</dbReference>
<sequence>MQLRDFVKEVLTQIVDGVRDAQEANGGAFVVPAGDGGHKYAEHPRFASSARIKSTIVDFDVAITAEDSDKAGAKAGVKVFSVQFGAEGEITSKNSTISRVQFAVPVLLPESKRAWHEEERIGE</sequence>
<evidence type="ECO:0000313" key="2">
    <source>
        <dbReference type="Proteomes" id="UP000554837"/>
    </source>
</evidence>
<dbReference type="OrthoDB" id="7865574at2"/>
<reference evidence="1 2" key="1">
    <citation type="submission" date="2020-08" db="EMBL/GenBank/DDBJ databases">
        <title>Genomic Encyclopedia of Type Strains, Phase IV (KMG-IV): sequencing the most valuable type-strain genomes for metagenomic binning, comparative biology and taxonomic classification.</title>
        <authorList>
            <person name="Goeker M."/>
        </authorList>
    </citation>
    <scope>NUCLEOTIDE SEQUENCE [LARGE SCALE GENOMIC DNA]</scope>
    <source>
        <strain evidence="1 2">DSM 23958</strain>
    </source>
</reference>
<comment type="caution">
    <text evidence="1">The sequence shown here is derived from an EMBL/GenBank/DDBJ whole genome shotgun (WGS) entry which is preliminary data.</text>
</comment>
<gene>
    <name evidence="1" type="ORF">HNQ51_002698</name>
</gene>
<dbReference type="AlphaFoldDB" id="A0A840SAF5"/>
<protein>
    <submittedName>
        <fullName evidence="1">Uncharacterized protein</fullName>
    </submittedName>
</protein>
<accession>A0A840SAF5</accession>
<dbReference type="EMBL" id="JACHHO010000004">
    <property type="protein sequence ID" value="MBB5205379.1"/>
    <property type="molecule type" value="Genomic_DNA"/>
</dbReference>
<organism evidence="1 2">
    <name type="scientific">Inhella inkyongensis</name>
    <dbReference type="NCBI Taxonomy" id="392593"/>
    <lineage>
        <taxon>Bacteria</taxon>
        <taxon>Pseudomonadati</taxon>
        <taxon>Pseudomonadota</taxon>
        <taxon>Betaproteobacteria</taxon>
        <taxon>Burkholderiales</taxon>
        <taxon>Sphaerotilaceae</taxon>
        <taxon>Inhella</taxon>
    </lineage>
</organism>
<proteinExistence type="predicted"/>
<name>A0A840SAF5_9BURK</name>
<keyword evidence="2" id="KW-1185">Reference proteome</keyword>
<evidence type="ECO:0000313" key="1">
    <source>
        <dbReference type="EMBL" id="MBB5205379.1"/>
    </source>
</evidence>